<name>A0A438HU58_VITVI</name>
<dbReference type="AlphaFoldDB" id="A0A438HU58"/>
<keyword evidence="2" id="KW-0472">Membrane</keyword>
<dbReference type="Proteomes" id="UP000288805">
    <property type="component" value="Unassembled WGS sequence"/>
</dbReference>
<evidence type="ECO:0000313" key="3">
    <source>
        <dbReference type="EMBL" id="RVW88004.1"/>
    </source>
</evidence>
<gene>
    <name evidence="3" type="ORF">CK203_033943</name>
</gene>
<accession>A0A438HU58</accession>
<feature type="region of interest" description="Disordered" evidence="1">
    <location>
        <begin position="218"/>
        <end position="297"/>
    </location>
</feature>
<protein>
    <submittedName>
        <fullName evidence="3">Uncharacterized protein</fullName>
    </submittedName>
</protein>
<keyword evidence="2" id="KW-1133">Transmembrane helix</keyword>
<organism evidence="3 4">
    <name type="scientific">Vitis vinifera</name>
    <name type="common">Grape</name>
    <dbReference type="NCBI Taxonomy" id="29760"/>
    <lineage>
        <taxon>Eukaryota</taxon>
        <taxon>Viridiplantae</taxon>
        <taxon>Streptophyta</taxon>
        <taxon>Embryophyta</taxon>
        <taxon>Tracheophyta</taxon>
        <taxon>Spermatophyta</taxon>
        <taxon>Magnoliopsida</taxon>
        <taxon>eudicotyledons</taxon>
        <taxon>Gunneridae</taxon>
        <taxon>Pentapetalae</taxon>
        <taxon>rosids</taxon>
        <taxon>Vitales</taxon>
        <taxon>Vitaceae</taxon>
        <taxon>Viteae</taxon>
        <taxon>Vitis</taxon>
    </lineage>
</organism>
<evidence type="ECO:0000256" key="1">
    <source>
        <dbReference type="SAM" id="MobiDB-lite"/>
    </source>
</evidence>
<proteinExistence type="predicted"/>
<keyword evidence="2" id="KW-0812">Transmembrane</keyword>
<feature type="compositionally biased region" description="Low complexity" evidence="1">
    <location>
        <begin position="262"/>
        <end position="286"/>
    </location>
</feature>
<evidence type="ECO:0000313" key="4">
    <source>
        <dbReference type="Proteomes" id="UP000288805"/>
    </source>
</evidence>
<feature type="transmembrane region" description="Helical" evidence="2">
    <location>
        <begin position="36"/>
        <end position="58"/>
    </location>
</feature>
<comment type="caution">
    <text evidence="3">The sequence shown here is derived from an EMBL/GenBank/DDBJ whole genome shotgun (WGS) entry which is preliminary data.</text>
</comment>
<dbReference type="EMBL" id="QGNW01000178">
    <property type="protein sequence ID" value="RVW88004.1"/>
    <property type="molecule type" value="Genomic_DNA"/>
</dbReference>
<reference evidence="3 4" key="1">
    <citation type="journal article" date="2018" name="PLoS Genet.">
        <title>Population sequencing reveals clonal diversity and ancestral inbreeding in the grapevine cultivar Chardonnay.</title>
        <authorList>
            <person name="Roach M.J."/>
            <person name="Johnson D.L."/>
            <person name="Bohlmann J."/>
            <person name="van Vuuren H.J."/>
            <person name="Jones S.J."/>
            <person name="Pretorius I.S."/>
            <person name="Schmidt S.A."/>
            <person name="Borneman A.R."/>
        </authorList>
    </citation>
    <scope>NUCLEOTIDE SEQUENCE [LARGE SCALE GENOMIC DNA]</scope>
    <source>
        <strain evidence="4">cv. Chardonnay</strain>
        <tissue evidence="3">Leaf</tissue>
    </source>
</reference>
<sequence length="485" mass="53664">MGHIDQGCLSGNTPLQLALGSPFPALEYHCWRCTSVVAVFATSCCFLLSSSAVVFAIGHCYSLPLSSSLDLVDLFPDSGCPFLTPASAFLSSIHVFRCRHVGAMRAILPLSLASLVERLALLGKGYVLIFGSWSGSSEGLIGVFSPQRKERRKHLVEWMEKSSFTRLNKLFEIDTSKRAYKVFLSDKNLLALIDNPKPFIIPVFPRLALPSLTRLEEQERKRQEGTLRQVPTAGRPFSSSVVRPPTQKRKEPAAHPVWRVRTSPPTSPSSLSTLSSLSSLSSSSSSDKPEAGVDGVVPRIICEEEEEDDEDMTSNLRAGFPPPPVLIPSVTAATVILESDEKLPSVDDIAYHETRKPFVVMENLSEESFECMASSLPRLKSAYVLNRDEISKLLKRQSQLILHNTASVWYSDTAIGHILHIQDCMTFETTEVVIVGVRNLMRQHTHLFHLLEAAKTMRAYVTHNMDENEDLLASLETTKSKAVVA</sequence>
<evidence type="ECO:0000256" key="2">
    <source>
        <dbReference type="SAM" id="Phobius"/>
    </source>
</evidence>